<evidence type="ECO:0000313" key="1">
    <source>
        <dbReference type="EMBL" id="KAF4467280.1"/>
    </source>
</evidence>
<dbReference type="Proteomes" id="UP000554235">
    <property type="component" value="Unassembled WGS sequence"/>
</dbReference>
<reference evidence="1 2" key="1">
    <citation type="submission" date="2020-01" db="EMBL/GenBank/DDBJ databases">
        <title>Identification and distribution of gene clusters putatively required for synthesis of sphingolipid metabolism inhibitors in phylogenetically diverse species of the filamentous fungus Fusarium.</title>
        <authorList>
            <person name="Kim H.-S."/>
            <person name="Busman M."/>
            <person name="Brown D.W."/>
            <person name="Divon H."/>
            <person name="Uhlig S."/>
            <person name="Proctor R.H."/>
        </authorList>
    </citation>
    <scope>NUCLEOTIDE SEQUENCE [LARGE SCALE GENOMIC DNA]</scope>
    <source>
        <strain evidence="1 2">NRRL 20459</strain>
    </source>
</reference>
<sequence>MLAQVIAKASATEASTDTSGRMDNWIMMPGIYNHNSQFSIFTRRDKSAYLRALMLKTKNGRRSMVLPAAAHDTQRAIEALYDTSDTLDLERVTWMTAWYETLPAEVVAVTVELPWWFSLPDLLSLRQERCLLLADQFPIHLPGRRPMLRSSPSTGLETPLAFVDVEADCPLPSRDAPDGQAIVLRMTLGDREFEVSAFGIDLRVFFCNFAANPEFETEILAVKPPAAHTTLYSCLADFERRYCWIKRAMGIEPEELGCPRVNHVSLLG</sequence>
<keyword evidence="2" id="KW-1185">Reference proteome</keyword>
<organism evidence="1 2">
    <name type="scientific">Fusarium albosuccineum</name>
    <dbReference type="NCBI Taxonomy" id="1237068"/>
    <lineage>
        <taxon>Eukaryota</taxon>
        <taxon>Fungi</taxon>
        <taxon>Dikarya</taxon>
        <taxon>Ascomycota</taxon>
        <taxon>Pezizomycotina</taxon>
        <taxon>Sordariomycetes</taxon>
        <taxon>Hypocreomycetidae</taxon>
        <taxon>Hypocreales</taxon>
        <taxon>Nectriaceae</taxon>
        <taxon>Fusarium</taxon>
        <taxon>Fusarium decemcellulare species complex</taxon>
    </lineage>
</organism>
<dbReference type="EMBL" id="JAADYS010000767">
    <property type="protein sequence ID" value="KAF4467280.1"/>
    <property type="molecule type" value="Genomic_DNA"/>
</dbReference>
<proteinExistence type="predicted"/>
<comment type="caution">
    <text evidence="1">The sequence shown here is derived from an EMBL/GenBank/DDBJ whole genome shotgun (WGS) entry which is preliminary data.</text>
</comment>
<protein>
    <submittedName>
        <fullName evidence="1">Uncharacterized protein</fullName>
    </submittedName>
</protein>
<gene>
    <name evidence="1" type="ORF">FALBO_5844</name>
</gene>
<accession>A0A8H4PCA9</accession>
<name>A0A8H4PCA9_9HYPO</name>
<evidence type="ECO:0000313" key="2">
    <source>
        <dbReference type="Proteomes" id="UP000554235"/>
    </source>
</evidence>
<dbReference type="AlphaFoldDB" id="A0A8H4PCA9"/>